<dbReference type="EMBL" id="SOCH01000002">
    <property type="protein sequence ID" value="TDU98093.1"/>
    <property type="molecule type" value="Genomic_DNA"/>
</dbReference>
<keyword evidence="4 5" id="KW-0378">Hydrolase</keyword>
<comment type="function">
    <text evidence="5">Could be a nuclease involved in processing of the 5'-end of pre-16S rRNA.</text>
</comment>
<dbReference type="InterPro" id="IPR012337">
    <property type="entry name" value="RNaseH-like_sf"/>
</dbReference>
<dbReference type="CDD" id="cd16964">
    <property type="entry name" value="YqgF"/>
    <property type="match status" value="1"/>
</dbReference>
<evidence type="ECO:0000256" key="1">
    <source>
        <dbReference type="ARBA" id="ARBA00022490"/>
    </source>
</evidence>
<dbReference type="SMART" id="SM00732">
    <property type="entry name" value="YqgFc"/>
    <property type="match status" value="1"/>
</dbReference>
<keyword evidence="1 5" id="KW-0963">Cytoplasm</keyword>
<dbReference type="Proteomes" id="UP001059349">
    <property type="component" value="Chromosome"/>
</dbReference>
<keyword evidence="3 5" id="KW-0540">Nuclease</keyword>
<dbReference type="KEGG" id="mhyv:MHSN_03395"/>
<name>A0A063YIN7_9BACT</name>
<dbReference type="EMBL" id="CP101127">
    <property type="protein sequence ID" value="UTO25928.1"/>
    <property type="molecule type" value="Genomic_DNA"/>
</dbReference>
<evidence type="ECO:0000313" key="9">
    <source>
        <dbReference type="EMBL" id="UTO25928.1"/>
    </source>
</evidence>
<reference evidence="9" key="3">
    <citation type="submission" date="2022-07" db="EMBL/GenBank/DDBJ databases">
        <title>Complete genome of Mycoplasma hyosynoviae B1.</title>
        <authorList>
            <person name="Spergser J."/>
        </authorList>
    </citation>
    <scope>NUCLEOTIDE SEQUENCE</scope>
    <source>
        <strain evidence="9">B1</strain>
    </source>
</reference>
<gene>
    <name evidence="9" type="primary">ruvX</name>
    <name evidence="8" type="ORF">JN03_0106</name>
    <name evidence="7" type="ORF">MHSN_03395</name>
    <name evidence="9" type="ORF">NMG93_03605</name>
</gene>
<comment type="subcellular location">
    <subcellularLocation>
        <location evidence="5">Cytoplasm</location>
    </subcellularLocation>
</comment>
<dbReference type="OrthoDB" id="9796140at2"/>
<evidence type="ECO:0000256" key="3">
    <source>
        <dbReference type="ARBA" id="ARBA00022722"/>
    </source>
</evidence>
<dbReference type="PANTHER" id="PTHR33317">
    <property type="entry name" value="POLYNUCLEOTIDYL TRANSFERASE, RIBONUCLEASE H-LIKE SUPERFAMILY PROTEIN"/>
    <property type="match status" value="1"/>
</dbReference>
<dbReference type="Proteomes" id="UP000294882">
    <property type="component" value="Unassembled WGS sequence"/>
</dbReference>
<dbReference type="InterPro" id="IPR006641">
    <property type="entry name" value="YqgF/RNaseH-like_dom"/>
</dbReference>
<reference evidence="8 11" key="2">
    <citation type="submission" date="2019-03" db="EMBL/GenBank/DDBJ databases">
        <title>Genomic Encyclopedia of Archaeal and Bacterial Type Strains, Phase II (KMG-II): from individual species to whole genera.</title>
        <authorList>
            <person name="Goeker M."/>
        </authorList>
    </citation>
    <scope>NUCLEOTIDE SEQUENCE [LARGE SCALE GENOMIC DNA]</scope>
    <source>
        <strain evidence="8 11">ATCC 25591</strain>
    </source>
</reference>
<dbReference type="RefSeq" id="WP_036441904.1">
    <property type="nucleotide sequence ID" value="NZ_CP008748.1"/>
</dbReference>
<dbReference type="GO" id="GO:0000967">
    <property type="term" value="P:rRNA 5'-end processing"/>
    <property type="evidence" value="ECO:0007669"/>
    <property type="project" value="UniProtKB-UniRule"/>
</dbReference>
<dbReference type="GO" id="GO:0005829">
    <property type="term" value="C:cytosol"/>
    <property type="evidence" value="ECO:0007669"/>
    <property type="project" value="TreeGrafter"/>
</dbReference>
<protein>
    <recommendedName>
        <fullName evidence="5">Putative pre-16S rRNA nuclease</fullName>
        <ecNumber evidence="5">3.1.-.-</ecNumber>
    </recommendedName>
</protein>
<evidence type="ECO:0000256" key="2">
    <source>
        <dbReference type="ARBA" id="ARBA00022517"/>
    </source>
</evidence>
<proteinExistence type="inferred from homology"/>
<evidence type="ECO:0000256" key="4">
    <source>
        <dbReference type="ARBA" id="ARBA00022801"/>
    </source>
</evidence>
<evidence type="ECO:0000313" key="8">
    <source>
        <dbReference type="EMBL" id="TDU98093.1"/>
    </source>
</evidence>
<dbReference type="GO" id="GO:0004518">
    <property type="term" value="F:nuclease activity"/>
    <property type="evidence" value="ECO:0007669"/>
    <property type="project" value="UniProtKB-KW"/>
</dbReference>
<dbReference type="Gene3D" id="3.30.420.140">
    <property type="entry name" value="YqgF/RNase H-like domain"/>
    <property type="match status" value="1"/>
</dbReference>
<accession>A0A063YIN7</accession>
<dbReference type="InterPro" id="IPR037027">
    <property type="entry name" value="YqgF/RNaseH-like_dom_sf"/>
</dbReference>
<dbReference type="GeneID" id="75105568"/>
<keyword evidence="2 5" id="KW-0690">Ribosome biogenesis</keyword>
<evidence type="ECO:0000313" key="10">
    <source>
        <dbReference type="Proteomes" id="UP000264882"/>
    </source>
</evidence>
<dbReference type="GO" id="GO:0016788">
    <property type="term" value="F:hydrolase activity, acting on ester bonds"/>
    <property type="evidence" value="ECO:0007669"/>
    <property type="project" value="UniProtKB-UniRule"/>
</dbReference>
<comment type="similarity">
    <text evidence="5">Belongs to the YqgF HJR family.</text>
</comment>
<organism evidence="8 11">
    <name type="scientific">Metamycoplasma hyosynoviae</name>
    <dbReference type="NCBI Taxonomy" id="29559"/>
    <lineage>
        <taxon>Bacteria</taxon>
        <taxon>Bacillati</taxon>
        <taxon>Mycoplasmatota</taxon>
        <taxon>Mycoplasmoidales</taxon>
        <taxon>Metamycoplasmataceae</taxon>
        <taxon>Metamycoplasma</taxon>
    </lineage>
</organism>
<dbReference type="SUPFAM" id="SSF53098">
    <property type="entry name" value="Ribonuclease H-like"/>
    <property type="match status" value="1"/>
</dbReference>
<dbReference type="PANTHER" id="PTHR33317:SF4">
    <property type="entry name" value="POLYNUCLEOTIDYL TRANSFERASE, RIBONUCLEASE H-LIKE SUPERFAMILY PROTEIN"/>
    <property type="match status" value="1"/>
</dbReference>
<dbReference type="AlphaFoldDB" id="A0A063YIN7"/>
<dbReference type="HAMAP" id="MF_00651">
    <property type="entry name" value="Nuclease_YqgF"/>
    <property type="match status" value="1"/>
</dbReference>
<sequence length="141" mass="16234">MRKLCLDLGTKTCGFAISDMSETIAIGLENFYFTPKKFSEVIAKVKWYLQQSEYQGQIDEIILGYPLHMSGEKSERSIMVENFMQMLKKEISLPIILEDERQTTLKAMDILKQAGYSKTKSKTKKDSLAAQFILESYLEKQ</sequence>
<dbReference type="EC" id="3.1.-.-" evidence="5"/>
<dbReference type="NCBIfam" id="TIGR00250">
    <property type="entry name" value="RNAse_H_YqgF"/>
    <property type="match status" value="1"/>
</dbReference>
<feature type="domain" description="YqgF/RNase H-like" evidence="6">
    <location>
        <begin position="1"/>
        <end position="107"/>
    </location>
</feature>
<evidence type="ECO:0000259" key="6">
    <source>
        <dbReference type="SMART" id="SM00732"/>
    </source>
</evidence>
<dbReference type="Pfam" id="PF03652">
    <property type="entry name" value="RuvX"/>
    <property type="match status" value="1"/>
</dbReference>
<reference evidence="7 10" key="1">
    <citation type="submission" date="2014-06" db="EMBL/GenBank/DDBJ databases">
        <title>The Whole Genome Sequence of Mycoplasma hyosynoviae strain ATCC 27095.</title>
        <authorList>
            <person name="Calcutt M.J."/>
            <person name="Foecking M.F."/>
        </authorList>
    </citation>
    <scope>NUCLEOTIDE SEQUENCE [LARGE SCALE GENOMIC DNA]</scope>
    <source>
        <strain evidence="7 10">M60</strain>
    </source>
</reference>
<evidence type="ECO:0000313" key="7">
    <source>
        <dbReference type="EMBL" id="ASI54191.1"/>
    </source>
</evidence>
<keyword evidence="10" id="KW-1185">Reference proteome</keyword>
<dbReference type="InterPro" id="IPR005227">
    <property type="entry name" value="YqgF"/>
</dbReference>
<evidence type="ECO:0000313" key="11">
    <source>
        <dbReference type="Proteomes" id="UP000294882"/>
    </source>
</evidence>
<dbReference type="Proteomes" id="UP000264882">
    <property type="component" value="Chromosome"/>
</dbReference>
<dbReference type="EMBL" id="CP008748">
    <property type="protein sequence ID" value="ASI54191.1"/>
    <property type="molecule type" value="Genomic_DNA"/>
</dbReference>
<evidence type="ECO:0000256" key="5">
    <source>
        <dbReference type="HAMAP-Rule" id="MF_00651"/>
    </source>
</evidence>